<accession>A0A0C3NVH4</accession>
<dbReference type="InterPro" id="IPR043128">
    <property type="entry name" value="Rev_trsase/Diguanyl_cyclase"/>
</dbReference>
<feature type="domain" description="Reverse transcriptase" evidence="3">
    <location>
        <begin position="62"/>
        <end position="132"/>
    </location>
</feature>
<keyword evidence="1" id="KW-0511">Multifunctional enzyme</keyword>
<dbReference type="Gene3D" id="3.10.20.370">
    <property type="match status" value="1"/>
</dbReference>
<dbReference type="AlphaFoldDB" id="A0A0C3NVH4"/>
<evidence type="ECO:0000313" key="5">
    <source>
        <dbReference type="EMBL" id="KIN99400.1"/>
    </source>
</evidence>
<keyword evidence="2" id="KW-1133">Transmembrane helix</keyword>
<dbReference type="Pfam" id="PF17919">
    <property type="entry name" value="RT_RNaseH_2"/>
    <property type="match status" value="1"/>
</dbReference>
<reference evidence="6" key="2">
    <citation type="submission" date="2015-01" db="EMBL/GenBank/DDBJ databases">
        <title>Evolutionary Origins and Diversification of the Mycorrhizal Mutualists.</title>
        <authorList>
            <consortium name="DOE Joint Genome Institute"/>
            <consortium name="Mycorrhizal Genomics Consortium"/>
            <person name="Kohler A."/>
            <person name="Kuo A."/>
            <person name="Nagy L.G."/>
            <person name="Floudas D."/>
            <person name="Copeland A."/>
            <person name="Barry K.W."/>
            <person name="Cichocki N."/>
            <person name="Veneault-Fourrey C."/>
            <person name="LaButti K."/>
            <person name="Lindquist E.A."/>
            <person name="Lipzen A."/>
            <person name="Lundell T."/>
            <person name="Morin E."/>
            <person name="Murat C."/>
            <person name="Riley R."/>
            <person name="Ohm R."/>
            <person name="Sun H."/>
            <person name="Tunlid A."/>
            <person name="Henrissat B."/>
            <person name="Grigoriev I.V."/>
            <person name="Hibbett D.S."/>
            <person name="Martin F."/>
        </authorList>
    </citation>
    <scope>NUCLEOTIDE SEQUENCE [LARGE SCALE GENOMIC DNA]</scope>
    <source>
        <strain evidence="6">Marx 270</strain>
    </source>
</reference>
<keyword evidence="6" id="KW-1185">Reference proteome</keyword>
<reference evidence="5 6" key="1">
    <citation type="submission" date="2014-04" db="EMBL/GenBank/DDBJ databases">
        <authorList>
            <consortium name="DOE Joint Genome Institute"/>
            <person name="Kuo A."/>
            <person name="Kohler A."/>
            <person name="Costa M.D."/>
            <person name="Nagy L.G."/>
            <person name="Floudas D."/>
            <person name="Copeland A."/>
            <person name="Barry K.W."/>
            <person name="Cichocki N."/>
            <person name="Veneault-Fourrey C."/>
            <person name="LaButti K."/>
            <person name="Lindquist E.A."/>
            <person name="Lipzen A."/>
            <person name="Lundell T."/>
            <person name="Morin E."/>
            <person name="Murat C."/>
            <person name="Sun H."/>
            <person name="Tunlid A."/>
            <person name="Henrissat B."/>
            <person name="Grigoriev I.V."/>
            <person name="Hibbett D.S."/>
            <person name="Martin F."/>
            <person name="Nordberg H.P."/>
            <person name="Cantor M.N."/>
            <person name="Hua S.X."/>
        </authorList>
    </citation>
    <scope>NUCLEOTIDE SEQUENCE [LARGE SCALE GENOMIC DNA]</scope>
    <source>
        <strain evidence="5 6">Marx 270</strain>
    </source>
</reference>
<dbReference type="SUPFAM" id="SSF56672">
    <property type="entry name" value="DNA/RNA polymerases"/>
    <property type="match status" value="1"/>
</dbReference>
<keyword evidence="2" id="KW-0472">Membrane</keyword>
<dbReference type="STRING" id="870435.A0A0C3NVH4"/>
<dbReference type="InterPro" id="IPR000477">
    <property type="entry name" value="RT_dom"/>
</dbReference>
<dbReference type="PANTHER" id="PTHR37984">
    <property type="entry name" value="PROTEIN CBG26694"/>
    <property type="match status" value="1"/>
</dbReference>
<dbReference type="Proteomes" id="UP000054217">
    <property type="component" value="Unassembled WGS sequence"/>
</dbReference>
<organism evidence="5 6">
    <name type="scientific">Pisolithus tinctorius Marx 270</name>
    <dbReference type="NCBI Taxonomy" id="870435"/>
    <lineage>
        <taxon>Eukaryota</taxon>
        <taxon>Fungi</taxon>
        <taxon>Dikarya</taxon>
        <taxon>Basidiomycota</taxon>
        <taxon>Agaricomycotina</taxon>
        <taxon>Agaricomycetes</taxon>
        <taxon>Agaricomycetidae</taxon>
        <taxon>Boletales</taxon>
        <taxon>Sclerodermatineae</taxon>
        <taxon>Pisolithaceae</taxon>
        <taxon>Pisolithus</taxon>
    </lineage>
</organism>
<dbReference type="EMBL" id="KN832005">
    <property type="protein sequence ID" value="KIN99400.1"/>
    <property type="molecule type" value="Genomic_DNA"/>
</dbReference>
<proteinExistence type="predicted"/>
<dbReference type="HOGENOM" id="CLU_000384_33_4_1"/>
<dbReference type="InterPro" id="IPR050951">
    <property type="entry name" value="Retrovirus_Pol_polyprotein"/>
</dbReference>
<dbReference type="OrthoDB" id="2689593at2759"/>
<dbReference type="CDD" id="cd09274">
    <property type="entry name" value="RNase_HI_RT_Ty3"/>
    <property type="match status" value="1"/>
</dbReference>
<keyword evidence="2" id="KW-0812">Transmembrane</keyword>
<evidence type="ECO:0000259" key="4">
    <source>
        <dbReference type="Pfam" id="PF17919"/>
    </source>
</evidence>
<feature type="domain" description="Reverse transcriptase" evidence="3">
    <location>
        <begin position="146"/>
        <end position="201"/>
    </location>
</feature>
<dbReference type="Gene3D" id="3.30.70.270">
    <property type="match status" value="3"/>
</dbReference>
<dbReference type="PANTHER" id="PTHR37984:SF5">
    <property type="entry name" value="PROTEIN NYNRIN-LIKE"/>
    <property type="match status" value="1"/>
</dbReference>
<dbReference type="CDD" id="cd01647">
    <property type="entry name" value="RT_LTR"/>
    <property type="match status" value="1"/>
</dbReference>
<evidence type="ECO:0000256" key="2">
    <source>
        <dbReference type="SAM" id="Phobius"/>
    </source>
</evidence>
<dbReference type="InterPro" id="IPR041577">
    <property type="entry name" value="RT_RNaseH_2"/>
</dbReference>
<evidence type="ECO:0000313" key="6">
    <source>
        <dbReference type="Proteomes" id="UP000054217"/>
    </source>
</evidence>
<protein>
    <submittedName>
        <fullName evidence="5">Uncharacterized protein</fullName>
    </submittedName>
</protein>
<feature type="domain" description="Reverse transcriptase/retrotransposon-derived protein RNase H-like" evidence="4">
    <location>
        <begin position="245"/>
        <end position="342"/>
    </location>
</feature>
<gene>
    <name evidence="5" type="ORF">M404DRAFT_30458</name>
</gene>
<evidence type="ECO:0000256" key="1">
    <source>
        <dbReference type="ARBA" id="ARBA00023268"/>
    </source>
</evidence>
<dbReference type="Gene3D" id="3.10.10.10">
    <property type="entry name" value="HIV Type 1 Reverse Transcriptase, subunit A, domain 1"/>
    <property type="match status" value="1"/>
</dbReference>
<feature type="transmembrane region" description="Helical" evidence="2">
    <location>
        <begin position="127"/>
        <end position="149"/>
    </location>
</feature>
<dbReference type="GO" id="GO:0003824">
    <property type="term" value="F:catalytic activity"/>
    <property type="evidence" value="ECO:0007669"/>
    <property type="project" value="UniProtKB-KW"/>
</dbReference>
<sequence>MPLRKPWDHTIELKESFVPKKGRLIPPSPDKQQEVSDFVNGQLKKGYIQPSKSPQTSPVFFVPKKDGKKHMVQDYHYLNKHTVKNSYPLPLISQLDDKLKGCKLFTKMDLHWGYNNIRIKEGDKWKAAFICHCGAFEPLVMFFGLFIYIDDLMIFTKMDNQEEHDKIMLEVLRRPKINDLFVKPQKCIFGQQEVDFLGMIIGVNRVHMDPAKISAMQDWPIPTNDFAQIAKPLNNLTKQDLLFVWDDKCQMAFDMLKEAFTTTPILMFPDQDQRFQLEMDASDYVTGAVLLVECDDSLWRPVAYSSHSLSGAELNYTIHDKEMLAIIHALEQWHHYLKATLYQFEIWTDHHNLKWFMTAQKLQPHQMHWVQYFSWFNCIIVHKPGVTMGRPDALSRREDFVEGKEREKSEESLFINPSQVHSVNLENPFMEDLQIESAKAEGVPTGCKL</sequence>
<dbReference type="Pfam" id="PF00078">
    <property type="entry name" value="RVT_1"/>
    <property type="match status" value="2"/>
</dbReference>
<name>A0A0C3NVH4_PISTI</name>
<evidence type="ECO:0000259" key="3">
    <source>
        <dbReference type="Pfam" id="PF00078"/>
    </source>
</evidence>
<dbReference type="InterPro" id="IPR043502">
    <property type="entry name" value="DNA/RNA_pol_sf"/>
</dbReference>
<dbReference type="InParanoid" id="A0A0C3NVH4"/>